<protein>
    <recommendedName>
        <fullName evidence="1">Reverse transcriptase domain-containing protein</fullName>
    </recommendedName>
</protein>
<dbReference type="SUPFAM" id="SSF56672">
    <property type="entry name" value="DNA/RNA polymerases"/>
    <property type="match status" value="1"/>
</dbReference>
<feature type="domain" description="Reverse transcriptase" evidence="1">
    <location>
        <begin position="1"/>
        <end position="151"/>
    </location>
</feature>
<evidence type="ECO:0000313" key="3">
    <source>
        <dbReference type="Proteomes" id="UP000069940"/>
    </source>
</evidence>
<dbReference type="Proteomes" id="UP000069940">
    <property type="component" value="Unassembled WGS sequence"/>
</dbReference>
<proteinExistence type="predicted"/>
<dbReference type="EnsemblMetazoa" id="AALFPA23_009055.R12420">
    <property type="protein sequence ID" value="AALFPA23_009055.P12420"/>
    <property type="gene ID" value="AALFPA23_009055"/>
</dbReference>
<dbReference type="GeneID" id="134287690"/>
<dbReference type="InterPro" id="IPR000477">
    <property type="entry name" value="RT_dom"/>
</dbReference>
<dbReference type="PROSITE" id="PS50878">
    <property type="entry name" value="RT_POL"/>
    <property type="match status" value="1"/>
</dbReference>
<dbReference type="RefSeq" id="XP_062706171.1">
    <property type="nucleotide sequence ID" value="XM_062850187.1"/>
</dbReference>
<name>A0ABM1YH20_AEDAL</name>
<reference evidence="2" key="2">
    <citation type="submission" date="2025-05" db="UniProtKB">
        <authorList>
            <consortium name="EnsemblMetazoa"/>
        </authorList>
    </citation>
    <scope>IDENTIFICATION</scope>
    <source>
        <strain evidence="2">Foshan</strain>
    </source>
</reference>
<dbReference type="Pfam" id="PF00078">
    <property type="entry name" value="RVT_1"/>
    <property type="match status" value="1"/>
</dbReference>
<dbReference type="PANTHER" id="PTHR33332">
    <property type="entry name" value="REVERSE TRANSCRIPTASE DOMAIN-CONTAINING PROTEIN"/>
    <property type="match status" value="1"/>
</dbReference>
<sequence length="483" mass="56477">MNNLKIPCLISNFLYNLFSFKIMHFFHNNSSKTIRYSFFGLPQGSCLSPFLYNLFTSDMASIIPNGCYLLQFADDNVLSIRGKNRDVIEHFMQCALDNLDMWAHENGFSFSVQKTKFILFSRKHSPISINLFLNGLQIEQIDEYKYLGIWFDSKLNWNTHIIHIQKVCSRRINFLRTITGTWWGANPSDLITLYKTTIRSVMEYGCFTFGSAAQIHFSKLERIQYRCLRICLKLMNSTHTQSIEVLAGIVPLKIRFQELNCKFLINCFANNHQIISTLESLYQINPSNRIFDSFTHCKNQNLLHVHLNNVYDFKLNIHTYEPLIDLSLFYELRQIPKLLHSHFANFLFQRKFEGFNPTQMYFTDGSLIDGIAGFGVYNLCLTHFHKLQSPCSIFISELIALYFTCTMIRDCPPNLYIILAWFKKSFLLHTAYSIPNQIICLLTKFELIWLKTETAQARQSLYGNYYGKTMFFIQSTVVFPQVP</sequence>
<evidence type="ECO:0000313" key="2">
    <source>
        <dbReference type="EnsemblMetazoa" id="AALFPA23_009055.P12420"/>
    </source>
</evidence>
<dbReference type="InterPro" id="IPR043502">
    <property type="entry name" value="DNA/RNA_pol_sf"/>
</dbReference>
<keyword evidence="3" id="KW-1185">Reference proteome</keyword>
<organism evidence="2 3">
    <name type="scientific">Aedes albopictus</name>
    <name type="common">Asian tiger mosquito</name>
    <name type="synonym">Stegomyia albopicta</name>
    <dbReference type="NCBI Taxonomy" id="7160"/>
    <lineage>
        <taxon>Eukaryota</taxon>
        <taxon>Metazoa</taxon>
        <taxon>Ecdysozoa</taxon>
        <taxon>Arthropoda</taxon>
        <taxon>Hexapoda</taxon>
        <taxon>Insecta</taxon>
        <taxon>Pterygota</taxon>
        <taxon>Neoptera</taxon>
        <taxon>Endopterygota</taxon>
        <taxon>Diptera</taxon>
        <taxon>Nematocera</taxon>
        <taxon>Culicoidea</taxon>
        <taxon>Culicidae</taxon>
        <taxon>Culicinae</taxon>
        <taxon>Aedini</taxon>
        <taxon>Aedes</taxon>
        <taxon>Stegomyia</taxon>
    </lineage>
</organism>
<evidence type="ECO:0000259" key="1">
    <source>
        <dbReference type="PROSITE" id="PS50878"/>
    </source>
</evidence>
<reference evidence="3" key="1">
    <citation type="journal article" date="2015" name="Proc. Natl. Acad. Sci. U.S.A.">
        <title>Genome sequence of the Asian Tiger mosquito, Aedes albopictus, reveals insights into its biology, genetics, and evolution.</title>
        <authorList>
            <person name="Chen X.G."/>
            <person name="Jiang X."/>
            <person name="Gu J."/>
            <person name="Xu M."/>
            <person name="Wu Y."/>
            <person name="Deng Y."/>
            <person name="Zhang C."/>
            <person name="Bonizzoni M."/>
            <person name="Dermauw W."/>
            <person name="Vontas J."/>
            <person name="Armbruster P."/>
            <person name="Huang X."/>
            <person name="Yang Y."/>
            <person name="Zhang H."/>
            <person name="He W."/>
            <person name="Peng H."/>
            <person name="Liu Y."/>
            <person name="Wu K."/>
            <person name="Chen J."/>
            <person name="Lirakis M."/>
            <person name="Topalis P."/>
            <person name="Van Leeuwen T."/>
            <person name="Hall A.B."/>
            <person name="Jiang X."/>
            <person name="Thorpe C."/>
            <person name="Mueller R.L."/>
            <person name="Sun C."/>
            <person name="Waterhouse R.M."/>
            <person name="Yan G."/>
            <person name="Tu Z.J."/>
            <person name="Fang X."/>
            <person name="James A.A."/>
        </authorList>
    </citation>
    <scope>NUCLEOTIDE SEQUENCE [LARGE SCALE GENOMIC DNA]</scope>
    <source>
        <strain evidence="3">Foshan</strain>
    </source>
</reference>
<accession>A0ABM1YH20</accession>